<evidence type="ECO:0000259" key="1">
    <source>
        <dbReference type="Pfam" id="PF05099"/>
    </source>
</evidence>
<dbReference type="Proteomes" id="UP000663864">
    <property type="component" value="Unassembled WGS sequence"/>
</dbReference>
<dbReference type="SUPFAM" id="SSF158682">
    <property type="entry name" value="TerB-like"/>
    <property type="match status" value="1"/>
</dbReference>
<dbReference type="Gene3D" id="1.10.3680.10">
    <property type="entry name" value="TerB-like"/>
    <property type="match status" value="1"/>
</dbReference>
<accession>A0A813WEE8</accession>
<protein>
    <recommendedName>
        <fullName evidence="1">Co-chaperone DjlA N-terminal domain-containing protein</fullName>
    </recommendedName>
</protein>
<evidence type="ECO:0000313" key="2">
    <source>
        <dbReference type="EMBL" id="CAF0854736.1"/>
    </source>
</evidence>
<dbReference type="InterPro" id="IPR029024">
    <property type="entry name" value="TerB-like"/>
</dbReference>
<dbReference type="Pfam" id="PF05099">
    <property type="entry name" value="TerB"/>
    <property type="match status" value="1"/>
</dbReference>
<dbReference type="InterPro" id="IPR007791">
    <property type="entry name" value="DjlA_N"/>
</dbReference>
<name>A0A813WEE8_9BILA</name>
<evidence type="ECO:0000313" key="3">
    <source>
        <dbReference type="EMBL" id="CAF4011752.1"/>
    </source>
</evidence>
<dbReference type="Proteomes" id="UP000663836">
    <property type="component" value="Unassembled WGS sequence"/>
</dbReference>
<dbReference type="EMBL" id="CAJOBD010004878">
    <property type="protein sequence ID" value="CAF4011752.1"/>
    <property type="molecule type" value="Genomic_DNA"/>
</dbReference>
<reference evidence="2" key="1">
    <citation type="submission" date="2021-02" db="EMBL/GenBank/DDBJ databases">
        <authorList>
            <person name="Nowell W R."/>
        </authorList>
    </citation>
    <scope>NUCLEOTIDE SEQUENCE</scope>
</reference>
<evidence type="ECO:0000313" key="4">
    <source>
        <dbReference type="Proteomes" id="UP000663864"/>
    </source>
</evidence>
<sequence>MPKQPIDQLITQWIYQDYFQYKDRPPKGNITGIYAKALLDVAGADGVLTDAERKWVLGYAATRGVKQEELDALKQYKIGSEDTTAVFNNDSKLKIAEHFQAELIYDGFRAASADGALKTREIDSISAFAKKLGMTDEKFQELLELYRQEEEHRQKRIELLFPKTCAEAIKAIDTHYGR</sequence>
<dbReference type="EMBL" id="CAJNOT010000130">
    <property type="protein sequence ID" value="CAF0854736.1"/>
    <property type="molecule type" value="Genomic_DNA"/>
</dbReference>
<comment type="caution">
    <text evidence="2">The sequence shown here is derived from an EMBL/GenBank/DDBJ whole genome shotgun (WGS) entry which is preliminary data.</text>
</comment>
<dbReference type="AlphaFoldDB" id="A0A813WEE8"/>
<gene>
    <name evidence="3" type="ORF">JBS370_LOCUS26882</name>
    <name evidence="2" type="ORF">ZHD862_LOCUS5058</name>
</gene>
<proteinExistence type="predicted"/>
<feature type="domain" description="Co-chaperone DjlA N-terminal" evidence="1">
    <location>
        <begin position="37"/>
        <end position="141"/>
    </location>
</feature>
<organism evidence="2 4">
    <name type="scientific">Rotaria sordida</name>
    <dbReference type="NCBI Taxonomy" id="392033"/>
    <lineage>
        <taxon>Eukaryota</taxon>
        <taxon>Metazoa</taxon>
        <taxon>Spiralia</taxon>
        <taxon>Gnathifera</taxon>
        <taxon>Rotifera</taxon>
        <taxon>Eurotatoria</taxon>
        <taxon>Bdelloidea</taxon>
        <taxon>Philodinida</taxon>
        <taxon>Philodinidae</taxon>
        <taxon>Rotaria</taxon>
    </lineage>
</organism>